<feature type="domain" description="HTH cro/C1-type" evidence="1">
    <location>
        <begin position="48"/>
        <end position="102"/>
    </location>
</feature>
<comment type="caution">
    <text evidence="2">The sequence shown here is derived from an EMBL/GenBank/DDBJ whole genome shotgun (WGS) entry which is preliminary data.</text>
</comment>
<dbReference type="Pfam" id="PF13560">
    <property type="entry name" value="HTH_31"/>
    <property type="match status" value="1"/>
</dbReference>
<name>A0ABP7SD49_9PSEU</name>
<dbReference type="InterPro" id="IPR010982">
    <property type="entry name" value="Lambda_DNA-bd_dom_sf"/>
</dbReference>
<evidence type="ECO:0000313" key="2">
    <source>
        <dbReference type="EMBL" id="GAA4010233.1"/>
    </source>
</evidence>
<dbReference type="SUPFAM" id="SSF47413">
    <property type="entry name" value="lambda repressor-like DNA-binding domains"/>
    <property type="match status" value="1"/>
</dbReference>
<sequence length="470" mass="50586">MWRRIATQTATCDYAPGGSDRGDTGQVNEMTREAAPIAEGRRTLGKRLAGFRKAANLTQAQLGAAVHCHRSTVAHLEIGRGRADEGLWRRADQACQADGALLAAFREFEAQRQAHLHQAKMVELAAVHERLETWRTVPLGADEPLSANGTGSPGQSLAGLIDVLGPAQTLTTAAEYTRGIIQRYELEGPHRLAPELLSLRQLNQELGKRIEDADRAALTKLSAQQAALLAYMAVNLSRYGDADHFALEAGLLATALGDTSMLAWIKGTQSFTAYYRKQYREALVLAEAGVEIAGSDAQRIRLLSNGVARAAGKLGDRRTVERTVTEALDLAARANGPVGMGSCIDLEPYGWARTASNAATAYLAVGDYARVLELTQELRPIVAASESDWSRSLVSLDEATALTMSARADLEHAAAVGMEALEMSAAKPIASVGSRARELAMSLHQRGWGPASVNFLDAVREWNKPKEIGR</sequence>
<dbReference type="CDD" id="cd00093">
    <property type="entry name" value="HTH_XRE"/>
    <property type="match status" value="1"/>
</dbReference>
<reference evidence="3" key="1">
    <citation type="journal article" date="2019" name="Int. J. Syst. Evol. Microbiol.">
        <title>The Global Catalogue of Microorganisms (GCM) 10K type strain sequencing project: providing services to taxonomists for standard genome sequencing and annotation.</title>
        <authorList>
            <consortium name="The Broad Institute Genomics Platform"/>
            <consortium name="The Broad Institute Genome Sequencing Center for Infectious Disease"/>
            <person name="Wu L."/>
            <person name="Ma J."/>
        </authorList>
    </citation>
    <scope>NUCLEOTIDE SEQUENCE [LARGE SCALE GENOMIC DNA]</scope>
    <source>
        <strain evidence="3">JCM 17342</strain>
    </source>
</reference>
<accession>A0ABP7SD49</accession>
<dbReference type="Gene3D" id="1.10.260.40">
    <property type="entry name" value="lambda repressor-like DNA-binding domains"/>
    <property type="match status" value="1"/>
</dbReference>
<gene>
    <name evidence="2" type="ORF">GCM10022247_35500</name>
</gene>
<dbReference type="SMART" id="SM00530">
    <property type="entry name" value="HTH_XRE"/>
    <property type="match status" value="1"/>
</dbReference>
<evidence type="ECO:0000313" key="3">
    <source>
        <dbReference type="Proteomes" id="UP001501747"/>
    </source>
</evidence>
<dbReference type="PROSITE" id="PS50943">
    <property type="entry name" value="HTH_CROC1"/>
    <property type="match status" value="1"/>
</dbReference>
<proteinExistence type="predicted"/>
<keyword evidence="3" id="KW-1185">Reference proteome</keyword>
<dbReference type="InterPro" id="IPR001387">
    <property type="entry name" value="Cro/C1-type_HTH"/>
</dbReference>
<protein>
    <recommendedName>
        <fullName evidence="1">HTH cro/C1-type domain-containing protein</fullName>
    </recommendedName>
</protein>
<dbReference type="EMBL" id="BAABAL010000012">
    <property type="protein sequence ID" value="GAA4010233.1"/>
    <property type="molecule type" value="Genomic_DNA"/>
</dbReference>
<organism evidence="2 3">
    <name type="scientific">Allokutzneria multivorans</name>
    <dbReference type="NCBI Taxonomy" id="1142134"/>
    <lineage>
        <taxon>Bacteria</taxon>
        <taxon>Bacillati</taxon>
        <taxon>Actinomycetota</taxon>
        <taxon>Actinomycetes</taxon>
        <taxon>Pseudonocardiales</taxon>
        <taxon>Pseudonocardiaceae</taxon>
        <taxon>Allokutzneria</taxon>
    </lineage>
</organism>
<dbReference type="Proteomes" id="UP001501747">
    <property type="component" value="Unassembled WGS sequence"/>
</dbReference>
<evidence type="ECO:0000259" key="1">
    <source>
        <dbReference type="PROSITE" id="PS50943"/>
    </source>
</evidence>